<dbReference type="RefSeq" id="WP_251604083.1">
    <property type="nucleotide sequence ID" value="NZ_JAMQJY010000001.1"/>
</dbReference>
<evidence type="ECO:0000313" key="2">
    <source>
        <dbReference type="EMBL" id="MCM2674415.1"/>
    </source>
</evidence>
<name>A0ABT0XF43_9BACI</name>
<gene>
    <name evidence="2" type="ORF">NDM98_02060</name>
</gene>
<dbReference type="Proteomes" id="UP001203665">
    <property type="component" value="Unassembled WGS sequence"/>
</dbReference>
<protein>
    <submittedName>
        <fullName evidence="2">Uncharacterized protein</fullName>
    </submittedName>
</protein>
<keyword evidence="1" id="KW-0812">Transmembrane</keyword>
<proteinExistence type="predicted"/>
<sequence>MISTFVQTAVIEIEFLAPIFCLLGQLLNRLAYVKYPFTPSVLVGIGLSVSKRISCRQSTLLGALMGLCYGLAAIGTYTSIKQSWLSFRLFL</sequence>
<comment type="caution">
    <text evidence="2">The sequence shown here is derived from an EMBL/GenBank/DDBJ whole genome shotgun (WGS) entry which is preliminary data.</text>
</comment>
<keyword evidence="1" id="KW-0472">Membrane</keyword>
<organism evidence="2 3">
    <name type="scientific">Alkalicoccobacillus plakortidis</name>
    <dbReference type="NCBI Taxonomy" id="444060"/>
    <lineage>
        <taxon>Bacteria</taxon>
        <taxon>Bacillati</taxon>
        <taxon>Bacillota</taxon>
        <taxon>Bacilli</taxon>
        <taxon>Bacillales</taxon>
        <taxon>Bacillaceae</taxon>
        <taxon>Alkalicoccobacillus</taxon>
    </lineage>
</organism>
<evidence type="ECO:0000256" key="1">
    <source>
        <dbReference type="SAM" id="Phobius"/>
    </source>
</evidence>
<keyword evidence="3" id="KW-1185">Reference proteome</keyword>
<reference evidence="2" key="1">
    <citation type="submission" date="2022-06" db="EMBL/GenBank/DDBJ databases">
        <title>Alkalicoccobacillus porphyridii sp. nov., isolated from a marine red alga, Porphyridium purpureum and reclassification of Shouchella plakortidis and Shouchella gibsonii as Alkalicoccobacillus plakortidis comb. nov. and Alkalicoccobacillus gibsonii comb. nov.</title>
        <authorList>
            <person name="Kim K.H."/>
            <person name="Lee J.K."/>
            <person name="Han D.M."/>
            <person name="Baek J.H."/>
            <person name="Jeon C.O."/>
        </authorList>
    </citation>
    <scope>NUCLEOTIDE SEQUENCE</scope>
    <source>
        <strain evidence="2">DSM 19153</strain>
    </source>
</reference>
<keyword evidence="1" id="KW-1133">Transmembrane helix</keyword>
<evidence type="ECO:0000313" key="3">
    <source>
        <dbReference type="Proteomes" id="UP001203665"/>
    </source>
</evidence>
<feature type="transmembrane region" description="Helical" evidence="1">
    <location>
        <begin position="60"/>
        <end position="80"/>
    </location>
</feature>
<dbReference type="EMBL" id="JAMQJY010000001">
    <property type="protein sequence ID" value="MCM2674415.1"/>
    <property type="molecule type" value="Genomic_DNA"/>
</dbReference>
<accession>A0ABT0XF43</accession>